<dbReference type="Proteomes" id="UP001207468">
    <property type="component" value="Unassembled WGS sequence"/>
</dbReference>
<accession>A0ACC0U962</accession>
<organism evidence="1 2">
    <name type="scientific">Russula earlei</name>
    <dbReference type="NCBI Taxonomy" id="71964"/>
    <lineage>
        <taxon>Eukaryota</taxon>
        <taxon>Fungi</taxon>
        <taxon>Dikarya</taxon>
        <taxon>Basidiomycota</taxon>
        <taxon>Agaricomycotina</taxon>
        <taxon>Agaricomycetes</taxon>
        <taxon>Russulales</taxon>
        <taxon>Russulaceae</taxon>
        <taxon>Russula</taxon>
    </lineage>
</organism>
<proteinExistence type="predicted"/>
<comment type="caution">
    <text evidence="1">The sequence shown here is derived from an EMBL/GenBank/DDBJ whole genome shotgun (WGS) entry which is preliminary data.</text>
</comment>
<name>A0ACC0U962_9AGAM</name>
<gene>
    <name evidence="1" type="ORF">F5148DRAFT_89558</name>
</gene>
<reference evidence="1" key="1">
    <citation type="submission" date="2021-03" db="EMBL/GenBank/DDBJ databases">
        <title>Evolutionary priming and transition to the ectomycorrhizal habit in an iconic lineage of mushroom-forming fungi: is preadaptation a requirement?</title>
        <authorList>
            <consortium name="DOE Joint Genome Institute"/>
            <person name="Looney B.P."/>
            <person name="Miyauchi S."/>
            <person name="Morin E."/>
            <person name="Drula E."/>
            <person name="Courty P.E."/>
            <person name="Chicoki N."/>
            <person name="Fauchery L."/>
            <person name="Kohler A."/>
            <person name="Kuo A."/>
            <person name="LaButti K."/>
            <person name="Pangilinan J."/>
            <person name="Lipzen A."/>
            <person name="Riley R."/>
            <person name="Andreopoulos W."/>
            <person name="He G."/>
            <person name="Johnson J."/>
            <person name="Barry K.W."/>
            <person name="Grigoriev I.V."/>
            <person name="Nagy L."/>
            <person name="Hibbett D."/>
            <person name="Henrissat B."/>
            <person name="Matheny P.B."/>
            <person name="Labbe J."/>
            <person name="Martin A.F."/>
        </authorList>
    </citation>
    <scope>NUCLEOTIDE SEQUENCE</scope>
    <source>
        <strain evidence="1">BPL698</strain>
    </source>
</reference>
<evidence type="ECO:0000313" key="1">
    <source>
        <dbReference type="EMBL" id="KAI9507627.1"/>
    </source>
</evidence>
<dbReference type="EMBL" id="JAGFNK010000118">
    <property type="protein sequence ID" value="KAI9507627.1"/>
    <property type="molecule type" value="Genomic_DNA"/>
</dbReference>
<evidence type="ECO:0000313" key="2">
    <source>
        <dbReference type="Proteomes" id="UP001207468"/>
    </source>
</evidence>
<protein>
    <submittedName>
        <fullName evidence="1">Uncharacterized protein</fullName>
    </submittedName>
</protein>
<sequence>MRDGPPSEISTTERIRALEVYNRAWRELAWSAYDKIDIPASGTPQFSDGIAVSPDKRALAVHRLSSKLRGVEFDFAIAYFTLALLRSMPRRVLRDGTVYLSVLSPLAAGLTYSATFSHSRCEPRILLRTLSNGQPHPLVDIGPRDRRAARREGATYHGQRHDGHMSRLPRRGGPRPRRRVSRRPARDLELEGGAARAVHADGHRHRPEALPRRSAHRLPEDRLGPGHSPRATQTPARVPL</sequence>
<keyword evidence="2" id="KW-1185">Reference proteome</keyword>